<dbReference type="AlphaFoldDB" id="A0A261FR63"/>
<keyword evidence="2" id="KW-1185">Reference proteome</keyword>
<dbReference type="RefSeq" id="WP_143249081.1">
    <property type="nucleotide sequence ID" value="NZ_MWWW01000002.1"/>
</dbReference>
<evidence type="ECO:0000313" key="1">
    <source>
        <dbReference type="EMBL" id="OZG61671.1"/>
    </source>
</evidence>
<name>A0A261FR63_9BIFI</name>
<gene>
    <name evidence="1" type="ORF">BMYO_0185</name>
</gene>
<sequence>MRRNKQLEQRLDAAQRQRLCVWGLNASQRCSLAKRAKAGELQCIYKGMYVRPDYWGSLDGAERYRHIIRSLAAKHPQWVFSEMTAAALHGINESTRHMRNVNIAVTRNTYQHDYGLLRHHYMADIQYEVVDGVRVTPLHRTAFDCMRKHTFPDALAIGEAVLRKRLASKKSLRDFFEQSQGKGRNQALRALEYATGRTENGGEAYALGVIVEEGFTCPTLQEEIIYPFDLAHRDRVDYAWHTADGRLIVAELDGRVKYRDPVMFHGSLSDTIIAEKEREERIRQIADEVVRFSFREAMKREPLVRKLMHAGVPRSSVGANED</sequence>
<dbReference type="EMBL" id="MWWW01000002">
    <property type="protein sequence ID" value="OZG61671.1"/>
    <property type="molecule type" value="Genomic_DNA"/>
</dbReference>
<organism evidence="1 2">
    <name type="scientific">Bifidobacterium myosotis</name>
    <dbReference type="NCBI Taxonomy" id="1630166"/>
    <lineage>
        <taxon>Bacteria</taxon>
        <taxon>Bacillati</taxon>
        <taxon>Actinomycetota</taxon>
        <taxon>Actinomycetes</taxon>
        <taxon>Bifidobacteriales</taxon>
        <taxon>Bifidobacteriaceae</taxon>
        <taxon>Bifidobacterium</taxon>
    </lineage>
</organism>
<dbReference type="Proteomes" id="UP000216871">
    <property type="component" value="Unassembled WGS sequence"/>
</dbReference>
<dbReference type="OrthoDB" id="3172126at2"/>
<evidence type="ECO:0000313" key="2">
    <source>
        <dbReference type="Proteomes" id="UP000216871"/>
    </source>
</evidence>
<proteinExistence type="predicted"/>
<reference evidence="1 2" key="1">
    <citation type="journal article" date="2017" name="BMC Genomics">
        <title>Comparative genomic and phylogenomic analyses of the Bifidobacteriaceae family.</title>
        <authorList>
            <person name="Lugli G.A."/>
            <person name="Milani C."/>
            <person name="Turroni F."/>
            <person name="Duranti S."/>
            <person name="Mancabelli L."/>
            <person name="Mangifesta M."/>
            <person name="Ferrario C."/>
            <person name="Modesto M."/>
            <person name="Mattarelli P."/>
            <person name="Jiri K."/>
            <person name="van Sinderen D."/>
            <person name="Ventura M."/>
        </authorList>
    </citation>
    <scope>NUCLEOTIDE SEQUENCE [LARGE SCALE GENOMIC DNA]</scope>
    <source>
        <strain evidence="1 2">DSM 100196</strain>
    </source>
</reference>
<comment type="caution">
    <text evidence="1">The sequence shown here is derived from an EMBL/GenBank/DDBJ whole genome shotgun (WGS) entry which is preliminary data.</text>
</comment>
<accession>A0A261FR63</accession>
<protein>
    <submittedName>
        <fullName evidence="1">CTP synthase</fullName>
    </submittedName>
</protein>